<dbReference type="CDD" id="cd05379">
    <property type="entry name" value="CAP_bacterial"/>
    <property type="match status" value="1"/>
</dbReference>
<keyword evidence="1" id="KW-1133">Transmembrane helix</keyword>
<keyword evidence="1" id="KW-0472">Membrane</keyword>
<protein>
    <recommendedName>
        <fullName evidence="2">SCP domain-containing protein</fullName>
    </recommendedName>
</protein>
<dbReference type="InterPro" id="IPR014044">
    <property type="entry name" value="CAP_dom"/>
</dbReference>
<dbReference type="STRING" id="1802200.A2812_03015"/>
<dbReference type="Proteomes" id="UP000177190">
    <property type="component" value="Unassembled WGS sequence"/>
</dbReference>
<feature type="domain" description="SCP" evidence="2">
    <location>
        <begin position="55"/>
        <end position="162"/>
    </location>
</feature>
<feature type="transmembrane region" description="Helical" evidence="1">
    <location>
        <begin position="295"/>
        <end position="312"/>
    </location>
</feature>
<comment type="caution">
    <text evidence="3">The sequence shown here is derived from an EMBL/GenBank/DDBJ whole genome shotgun (WGS) entry which is preliminary data.</text>
</comment>
<proteinExistence type="predicted"/>
<accession>A0A1G2HJG1</accession>
<evidence type="ECO:0000313" key="3">
    <source>
        <dbReference type="EMBL" id="OGZ62595.1"/>
    </source>
</evidence>
<name>A0A1G2HJG1_9BACT</name>
<reference evidence="3 4" key="1">
    <citation type="journal article" date="2016" name="Nat. Commun.">
        <title>Thousands of microbial genomes shed light on interconnected biogeochemical processes in an aquifer system.</title>
        <authorList>
            <person name="Anantharaman K."/>
            <person name="Brown C.T."/>
            <person name="Hug L.A."/>
            <person name="Sharon I."/>
            <person name="Castelle C.J."/>
            <person name="Probst A.J."/>
            <person name="Thomas B.C."/>
            <person name="Singh A."/>
            <person name="Wilkins M.J."/>
            <person name="Karaoz U."/>
            <person name="Brodie E.L."/>
            <person name="Williams K.H."/>
            <person name="Hubbard S.S."/>
            <person name="Banfield J.F."/>
        </authorList>
    </citation>
    <scope>NUCLEOTIDE SEQUENCE [LARGE SCALE GENOMIC DNA]</scope>
</reference>
<dbReference type="InterPro" id="IPR035940">
    <property type="entry name" value="CAP_sf"/>
</dbReference>
<dbReference type="Pfam" id="PF00188">
    <property type="entry name" value="CAP"/>
    <property type="match status" value="1"/>
</dbReference>
<dbReference type="Gene3D" id="3.40.33.10">
    <property type="entry name" value="CAP"/>
    <property type="match status" value="1"/>
</dbReference>
<dbReference type="PANTHER" id="PTHR31157:SF1">
    <property type="entry name" value="SCP DOMAIN-CONTAINING PROTEIN"/>
    <property type="match status" value="1"/>
</dbReference>
<evidence type="ECO:0000313" key="4">
    <source>
        <dbReference type="Proteomes" id="UP000177190"/>
    </source>
</evidence>
<feature type="transmembrane region" description="Helical" evidence="1">
    <location>
        <begin position="18"/>
        <end position="38"/>
    </location>
</feature>
<organism evidence="3 4">
    <name type="scientific">Candidatus Staskawiczbacteria bacterium RIFCSPHIGHO2_01_FULL_36_16</name>
    <dbReference type="NCBI Taxonomy" id="1802200"/>
    <lineage>
        <taxon>Bacteria</taxon>
        <taxon>Candidatus Staskawicziibacteriota</taxon>
    </lineage>
</organism>
<dbReference type="PANTHER" id="PTHR31157">
    <property type="entry name" value="SCP DOMAIN-CONTAINING PROTEIN"/>
    <property type="match status" value="1"/>
</dbReference>
<keyword evidence="1" id="KW-0812">Transmembrane</keyword>
<feature type="transmembrane region" description="Helical" evidence="1">
    <location>
        <begin position="267"/>
        <end position="288"/>
    </location>
</feature>
<dbReference type="AlphaFoldDB" id="A0A1G2HJG1"/>
<dbReference type="SUPFAM" id="SSF55797">
    <property type="entry name" value="PR-1-like"/>
    <property type="match status" value="1"/>
</dbReference>
<sequence>MEKDNLIDFFEKFLKSKILFYSAVCLLVLKILIFLLFVNFPDNIFFADITKTDFVNMLNETRESFGLYSLAESQSLDQAAEMKAEDMVQKQYFSHVSPQGLTPWHWFLQSGYNYKYAGENLAIGFYDSKEAFNAWLNSPSHRENILNKNYKEVGTAVLDGFGPNNAIVAVQLFGAQLPEKVLANVNNDNTNENLLQENNQDVILQQETTEEENSLSANNTDADSKKVLPGATTLVSLEPLKNNTSDDLYSRFLNFIAYDYNAIIQDIIYGLLTVVTGILLFALLFDFNAYTQKKFIFRAFIVIILLSSATLFDRELIISIIPHQIII</sequence>
<evidence type="ECO:0000259" key="2">
    <source>
        <dbReference type="Pfam" id="PF00188"/>
    </source>
</evidence>
<evidence type="ECO:0000256" key="1">
    <source>
        <dbReference type="SAM" id="Phobius"/>
    </source>
</evidence>
<gene>
    <name evidence="3" type="ORF">A2812_03015</name>
</gene>
<dbReference type="EMBL" id="MHOM01000055">
    <property type="protein sequence ID" value="OGZ62595.1"/>
    <property type="molecule type" value="Genomic_DNA"/>
</dbReference>